<evidence type="ECO:0000313" key="3">
    <source>
        <dbReference type="Proteomes" id="UP001054252"/>
    </source>
</evidence>
<reference evidence="2 3" key="1">
    <citation type="journal article" date="2021" name="Commun. Biol.">
        <title>The genome of Shorea leprosula (Dipterocarpaceae) highlights the ecological relevance of drought in aseasonal tropical rainforests.</title>
        <authorList>
            <person name="Ng K.K.S."/>
            <person name="Kobayashi M.J."/>
            <person name="Fawcett J.A."/>
            <person name="Hatakeyama M."/>
            <person name="Paape T."/>
            <person name="Ng C.H."/>
            <person name="Ang C.C."/>
            <person name="Tnah L.H."/>
            <person name="Lee C.T."/>
            <person name="Nishiyama T."/>
            <person name="Sese J."/>
            <person name="O'Brien M.J."/>
            <person name="Copetti D."/>
            <person name="Mohd Noor M.I."/>
            <person name="Ong R.C."/>
            <person name="Putra M."/>
            <person name="Sireger I.Z."/>
            <person name="Indrioko S."/>
            <person name="Kosugi Y."/>
            <person name="Izuno A."/>
            <person name="Isagi Y."/>
            <person name="Lee S.L."/>
            <person name="Shimizu K.K."/>
        </authorList>
    </citation>
    <scope>NUCLEOTIDE SEQUENCE [LARGE SCALE GENOMIC DNA]</scope>
    <source>
        <strain evidence="2">214</strain>
    </source>
</reference>
<feature type="repeat" description="ANK" evidence="1">
    <location>
        <begin position="64"/>
        <end position="85"/>
    </location>
</feature>
<feature type="repeat" description="ANK" evidence="1">
    <location>
        <begin position="103"/>
        <end position="135"/>
    </location>
</feature>
<keyword evidence="1" id="KW-0040">ANK repeat</keyword>
<dbReference type="Gene3D" id="1.25.40.20">
    <property type="entry name" value="Ankyrin repeat-containing domain"/>
    <property type="match status" value="1"/>
</dbReference>
<protein>
    <recommendedName>
        <fullName evidence="4">Ankyrin repeat protein</fullName>
    </recommendedName>
</protein>
<dbReference type="AlphaFoldDB" id="A0AAV5MAP2"/>
<dbReference type="SUPFAM" id="SSF48403">
    <property type="entry name" value="Ankyrin repeat"/>
    <property type="match status" value="1"/>
</dbReference>
<dbReference type="PROSITE" id="PS50297">
    <property type="entry name" value="ANK_REP_REGION"/>
    <property type="match status" value="2"/>
</dbReference>
<dbReference type="PANTHER" id="PTHR24177:SF329">
    <property type="entry name" value="ANKYRIN REPEAT PROTEIN"/>
    <property type="match status" value="1"/>
</dbReference>
<gene>
    <name evidence="2" type="ORF">SLEP1_g53101</name>
</gene>
<organism evidence="2 3">
    <name type="scientific">Rubroshorea leprosula</name>
    <dbReference type="NCBI Taxonomy" id="152421"/>
    <lineage>
        <taxon>Eukaryota</taxon>
        <taxon>Viridiplantae</taxon>
        <taxon>Streptophyta</taxon>
        <taxon>Embryophyta</taxon>
        <taxon>Tracheophyta</taxon>
        <taxon>Spermatophyta</taxon>
        <taxon>Magnoliopsida</taxon>
        <taxon>eudicotyledons</taxon>
        <taxon>Gunneridae</taxon>
        <taxon>Pentapetalae</taxon>
        <taxon>rosids</taxon>
        <taxon>malvids</taxon>
        <taxon>Malvales</taxon>
        <taxon>Dipterocarpaceae</taxon>
        <taxon>Rubroshorea</taxon>
    </lineage>
</organism>
<dbReference type="GO" id="GO:0016020">
    <property type="term" value="C:membrane"/>
    <property type="evidence" value="ECO:0007669"/>
    <property type="project" value="TreeGrafter"/>
</dbReference>
<dbReference type="Pfam" id="PF12796">
    <property type="entry name" value="Ank_2"/>
    <property type="match status" value="1"/>
</dbReference>
<evidence type="ECO:0008006" key="4">
    <source>
        <dbReference type="Google" id="ProtNLM"/>
    </source>
</evidence>
<dbReference type="InterPro" id="IPR036770">
    <property type="entry name" value="Ankyrin_rpt-contain_sf"/>
</dbReference>
<dbReference type="PANTHER" id="PTHR24177">
    <property type="entry name" value="CASKIN"/>
    <property type="match status" value="1"/>
</dbReference>
<dbReference type="InterPro" id="IPR002110">
    <property type="entry name" value="Ankyrin_rpt"/>
</dbReference>
<dbReference type="Pfam" id="PF00023">
    <property type="entry name" value="Ank"/>
    <property type="match status" value="1"/>
</dbReference>
<name>A0AAV5MAP2_9ROSI</name>
<evidence type="ECO:0000313" key="2">
    <source>
        <dbReference type="EMBL" id="GKV46089.1"/>
    </source>
</evidence>
<keyword evidence="3" id="KW-1185">Reference proteome</keyword>
<evidence type="ECO:0000256" key="1">
    <source>
        <dbReference type="PROSITE-ProRule" id="PRU00023"/>
    </source>
</evidence>
<dbReference type="SMART" id="SM00248">
    <property type="entry name" value="ANK"/>
    <property type="match status" value="5"/>
</dbReference>
<sequence length="338" mass="37487">MELASLHLTHAIALYHHYWLADRDHLERKPFADAMLNAIYKGKFREVSHLFKSNPDAISTTFENGKTALHVAIIAGQLRVAKELITITGTEANSRQLKIKDESGNTALSFAARSGMMEIAKCLIEKNKDLLTMPDGDDKLPVQLACRAGHEDMTRYLYCNTPRERLSGVKGFYLLEECITKKMFGIGVKVDKGSVLSDGVGSVAAQRGGTVVMTLDEDEFVQSGAVEATFQAIKNGIPDIAIEIAKVNTNILWNRTDPEDSRNMFACAIAHRQEEVAQFLYKFSARISTNIGFTEDQRGNNLLHLAAKLAPHSDLDHISGAARLQSELRWFNVSISCF</sequence>
<accession>A0AAV5MAP2</accession>
<dbReference type="PROSITE" id="PS50088">
    <property type="entry name" value="ANK_REPEAT"/>
    <property type="match status" value="2"/>
</dbReference>
<dbReference type="EMBL" id="BPVZ01000202">
    <property type="protein sequence ID" value="GKV46089.1"/>
    <property type="molecule type" value="Genomic_DNA"/>
</dbReference>
<dbReference type="Proteomes" id="UP001054252">
    <property type="component" value="Unassembled WGS sequence"/>
</dbReference>
<proteinExistence type="predicted"/>
<comment type="caution">
    <text evidence="2">The sequence shown here is derived from an EMBL/GenBank/DDBJ whole genome shotgun (WGS) entry which is preliminary data.</text>
</comment>